<gene>
    <name evidence="1" type="ORF">DFJ43DRAFT_1224811</name>
</gene>
<accession>A0AA38JAF6</accession>
<sequence length="246" mass="28032">MRLRPSITSHCILSVYLLSAAFLSIVVVANPIPIPRRTTDGKDIRIRLAWRILGVRDFEHVSNGFEAVDRFTLFMTGTGFSAGFEFQDSKDPSHARLVQVALPLAPSQTITEAVLKDFATDGKRLMARFIDGDFFFGNYAVIRNVDRLRTETNTLLKKKKVEEYKDFTIGDPEFQDEIDIIRDDLDWINTVLLYLTLINQPERKVPVLAPQDLVGWTVIFEEMTKETQTHRKVTRICSAEIAAEIP</sequence>
<reference evidence="1" key="2">
    <citation type="journal article" date="2023" name="Proc. Natl. Acad. Sci. U.S.A.">
        <title>A global phylogenomic analysis of the shiitake genus Lentinula.</title>
        <authorList>
            <person name="Sierra-Patev S."/>
            <person name="Min B."/>
            <person name="Naranjo-Ortiz M."/>
            <person name="Looney B."/>
            <person name="Konkel Z."/>
            <person name="Slot J.C."/>
            <person name="Sakamoto Y."/>
            <person name="Steenwyk J.L."/>
            <person name="Rokas A."/>
            <person name="Carro J."/>
            <person name="Camarero S."/>
            <person name="Ferreira P."/>
            <person name="Molpeceres G."/>
            <person name="Ruiz-Duenas F.J."/>
            <person name="Serrano A."/>
            <person name="Henrissat B."/>
            <person name="Drula E."/>
            <person name="Hughes K.W."/>
            <person name="Mata J.L."/>
            <person name="Ishikawa N.K."/>
            <person name="Vargas-Isla R."/>
            <person name="Ushijima S."/>
            <person name="Smith C.A."/>
            <person name="Donoghue J."/>
            <person name="Ahrendt S."/>
            <person name="Andreopoulos W."/>
            <person name="He G."/>
            <person name="LaButti K."/>
            <person name="Lipzen A."/>
            <person name="Ng V."/>
            <person name="Riley R."/>
            <person name="Sandor L."/>
            <person name="Barry K."/>
            <person name="Martinez A.T."/>
            <person name="Xiao Y."/>
            <person name="Gibbons J.G."/>
            <person name="Terashima K."/>
            <person name="Grigoriev I.V."/>
            <person name="Hibbett D."/>
        </authorList>
    </citation>
    <scope>NUCLEOTIDE SEQUENCE</scope>
    <source>
        <strain evidence="1">ET3784</strain>
    </source>
</reference>
<protein>
    <submittedName>
        <fullName evidence="1">Uncharacterized protein</fullName>
    </submittedName>
</protein>
<dbReference type="Proteomes" id="UP001176059">
    <property type="component" value="Unassembled WGS sequence"/>
</dbReference>
<proteinExistence type="predicted"/>
<keyword evidence="2" id="KW-1185">Reference proteome</keyword>
<dbReference type="EMBL" id="JANVFO010000031">
    <property type="protein sequence ID" value="KAJ3731364.1"/>
    <property type="molecule type" value="Genomic_DNA"/>
</dbReference>
<dbReference type="AlphaFoldDB" id="A0AA38JAF6"/>
<evidence type="ECO:0000313" key="1">
    <source>
        <dbReference type="EMBL" id="KAJ3731364.1"/>
    </source>
</evidence>
<comment type="caution">
    <text evidence="1">The sequence shown here is derived from an EMBL/GenBank/DDBJ whole genome shotgun (WGS) entry which is preliminary data.</text>
</comment>
<organism evidence="1 2">
    <name type="scientific">Lentinula guzmanii</name>
    <dbReference type="NCBI Taxonomy" id="2804957"/>
    <lineage>
        <taxon>Eukaryota</taxon>
        <taxon>Fungi</taxon>
        <taxon>Dikarya</taxon>
        <taxon>Basidiomycota</taxon>
        <taxon>Agaricomycotina</taxon>
        <taxon>Agaricomycetes</taxon>
        <taxon>Agaricomycetidae</taxon>
        <taxon>Agaricales</taxon>
        <taxon>Marasmiineae</taxon>
        <taxon>Omphalotaceae</taxon>
        <taxon>Lentinula</taxon>
    </lineage>
</organism>
<reference evidence="1" key="1">
    <citation type="submission" date="2022-08" db="EMBL/GenBank/DDBJ databases">
        <authorList>
            <consortium name="DOE Joint Genome Institute"/>
            <person name="Min B."/>
            <person name="Sierra-Patev S."/>
            <person name="Naranjo-Ortiz M."/>
            <person name="Looney B."/>
            <person name="Konkel Z."/>
            <person name="Slot J.C."/>
            <person name="Sakamoto Y."/>
            <person name="Steenwyk J.L."/>
            <person name="Rokas A."/>
            <person name="Carro J."/>
            <person name="Camarero S."/>
            <person name="Ferreira P."/>
            <person name="Molpeceres G."/>
            <person name="Ruiz-duenas F.J."/>
            <person name="Serrano A."/>
            <person name="Henrissat B."/>
            <person name="Drula E."/>
            <person name="Hughes K.W."/>
            <person name="Mata J.L."/>
            <person name="Ishikawa N.K."/>
            <person name="Vargas-Isla R."/>
            <person name="Ushijima S."/>
            <person name="Smith C.A."/>
            <person name="Ahrendt S."/>
            <person name="Andreopoulos W."/>
            <person name="He G."/>
            <person name="LaButti K."/>
            <person name="Lipzen A."/>
            <person name="Ng V."/>
            <person name="Riley R."/>
            <person name="Sandor L."/>
            <person name="Barry K."/>
            <person name="Martinez A.T."/>
            <person name="Xiao Y."/>
            <person name="Gibbons J.G."/>
            <person name="Terashima K."/>
            <person name="Hibbett D.S."/>
            <person name="Grigoriev I.V."/>
        </authorList>
    </citation>
    <scope>NUCLEOTIDE SEQUENCE</scope>
    <source>
        <strain evidence="1">ET3784</strain>
    </source>
</reference>
<evidence type="ECO:0000313" key="2">
    <source>
        <dbReference type="Proteomes" id="UP001176059"/>
    </source>
</evidence>
<name>A0AA38JAF6_9AGAR</name>